<gene>
    <name evidence="7" type="ORF">BAMA_18100</name>
</gene>
<organism evidence="7 8">
    <name type="scientific">Bacillus manliponensis</name>
    <dbReference type="NCBI Taxonomy" id="574376"/>
    <lineage>
        <taxon>Bacteria</taxon>
        <taxon>Bacillati</taxon>
        <taxon>Bacillota</taxon>
        <taxon>Bacilli</taxon>
        <taxon>Bacillales</taxon>
        <taxon>Bacillaceae</taxon>
        <taxon>Bacillus</taxon>
        <taxon>Bacillus cereus group</taxon>
    </lineage>
</organism>
<feature type="domain" description="Aminotransferase class I/classII large" evidence="6">
    <location>
        <begin position="50"/>
        <end position="376"/>
    </location>
</feature>
<dbReference type="Gene3D" id="3.90.1150.10">
    <property type="entry name" value="Aspartate Aminotransferase, domain 1"/>
    <property type="match status" value="1"/>
</dbReference>
<keyword evidence="4 7" id="KW-0456">Lyase</keyword>
<dbReference type="InterPro" id="IPR015422">
    <property type="entry name" value="PyrdxlP-dep_Trfase_small"/>
</dbReference>
<dbReference type="Proteomes" id="UP000027822">
    <property type="component" value="Unassembled WGS sequence"/>
</dbReference>
<evidence type="ECO:0000313" key="8">
    <source>
        <dbReference type="Proteomes" id="UP000027822"/>
    </source>
</evidence>
<evidence type="ECO:0000256" key="4">
    <source>
        <dbReference type="ARBA" id="ARBA00023239"/>
    </source>
</evidence>
<comment type="similarity">
    <text evidence="5">Belongs to the class-II pyridoxal-phosphate-dependent aminotransferase family. MalY/PatB cystathionine beta-lyase subfamily.</text>
</comment>
<dbReference type="Gene3D" id="3.40.640.10">
    <property type="entry name" value="Type I PLP-dependent aspartate aminotransferase-like (Major domain)"/>
    <property type="match status" value="1"/>
</dbReference>
<accession>A0A073K4F8</accession>
<evidence type="ECO:0000256" key="5">
    <source>
        <dbReference type="ARBA" id="ARBA00037974"/>
    </source>
</evidence>
<dbReference type="CDD" id="cd00609">
    <property type="entry name" value="AAT_like"/>
    <property type="match status" value="1"/>
</dbReference>
<dbReference type="eggNOG" id="COG1168">
    <property type="taxonomic scope" value="Bacteria"/>
</dbReference>
<proteinExistence type="inferred from homology"/>
<dbReference type="GO" id="GO:0047804">
    <property type="term" value="F:cysteine-S-conjugate beta-lyase activity"/>
    <property type="evidence" value="ECO:0007669"/>
    <property type="project" value="UniProtKB-EC"/>
</dbReference>
<keyword evidence="8" id="KW-1185">Reference proteome</keyword>
<dbReference type="SUPFAM" id="SSF53383">
    <property type="entry name" value="PLP-dependent transferases"/>
    <property type="match status" value="1"/>
</dbReference>
<protein>
    <recommendedName>
        <fullName evidence="2">cysteine-S-conjugate beta-lyase</fullName>
        <ecNumber evidence="2">4.4.1.13</ecNumber>
    </recommendedName>
</protein>
<comment type="caution">
    <text evidence="7">The sequence shown here is derived from an EMBL/GenBank/DDBJ whole genome shotgun (WGS) entry which is preliminary data.</text>
</comment>
<dbReference type="Pfam" id="PF00155">
    <property type="entry name" value="Aminotran_1_2"/>
    <property type="match status" value="1"/>
</dbReference>
<dbReference type="EC" id="4.4.1.13" evidence="2"/>
<dbReference type="AlphaFoldDB" id="A0A073K4F8"/>
<dbReference type="STRING" id="574376.BAMA_18100"/>
<dbReference type="PANTHER" id="PTHR43525">
    <property type="entry name" value="PROTEIN MALY"/>
    <property type="match status" value="1"/>
</dbReference>
<dbReference type="PANTHER" id="PTHR43525:SF1">
    <property type="entry name" value="PROTEIN MALY"/>
    <property type="match status" value="1"/>
</dbReference>
<evidence type="ECO:0000256" key="2">
    <source>
        <dbReference type="ARBA" id="ARBA00012224"/>
    </source>
</evidence>
<reference evidence="7 8" key="1">
    <citation type="submission" date="2014-06" db="EMBL/GenBank/DDBJ databases">
        <title>Draft genome sequence of Bacillus manliponensis JCM 15802 (MCCC 1A00708).</title>
        <authorList>
            <person name="Lai Q."/>
            <person name="Liu Y."/>
            <person name="Shao Z."/>
        </authorList>
    </citation>
    <scope>NUCLEOTIDE SEQUENCE [LARGE SCALE GENOMIC DNA]</scope>
    <source>
        <strain evidence="7 8">JCM 15802</strain>
    </source>
</reference>
<name>A0A073K4F8_9BACI</name>
<comment type="cofactor">
    <cofactor evidence="1">
        <name>pyridoxal 5'-phosphate</name>
        <dbReference type="ChEBI" id="CHEBI:597326"/>
    </cofactor>
</comment>
<dbReference type="NCBIfam" id="TIGR04350">
    <property type="entry name" value="C_S_lyase_PatB"/>
    <property type="match status" value="1"/>
</dbReference>
<dbReference type="EMBL" id="JOTN01000040">
    <property type="protein sequence ID" value="KEK17173.1"/>
    <property type="molecule type" value="Genomic_DNA"/>
</dbReference>
<evidence type="ECO:0000256" key="1">
    <source>
        <dbReference type="ARBA" id="ARBA00001933"/>
    </source>
</evidence>
<evidence type="ECO:0000256" key="3">
    <source>
        <dbReference type="ARBA" id="ARBA00022898"/>
    </source>
</evidence>
<dbReference type="OrthoDB" id="9802872at2"/>
<evidence type="ECO:0000259" key="6">
    <source>
        <dbReference type="Pfam" id="PF00155"/>
    </source>
</evidence>
<sequence>MSTFHHTINRRGTGSVKWDSHENQELLHAWIADMDLKVPEPIQTALTERLKHPVFGYTFPTEEVKETVCHWTKSQYNWEIQKDWIVFSAGIVPALSISVQAYTKESDNVLVQPPAYPPFFEMVTTNNRNLLYNPLQLENGTYKIDFEQLELQFQQGAKLMFLCSPHNPTGRVWTKEELTKLGSLCNMYDVTVVSDEIHADIIFANHTHTPFASLSEELANRTITCIAPSKTFNIAGLQASIIIIPNKELRERFAAVQYRQGFHGLNIFAYEAIQSAYTKCNDWLTDLKGYMEENAAFATQFIETHIPKLTVVQPEGTFLLWIDCSKLGIPAEERTKLLVENGKIVLEPGEKYGAGGEHFIRLNIGCPRSVLEEALCRVQRAFSSVQNGKKSVQS</sequence>
<dbReference type="InterPro" id="IPR004839">
    <property type="entry name" value="Aminotransferase_I/II_large"/>
</dbReference>
<dbReference type="InterPro" id="IPR015421">
    <property type="entry name" value="PyrdxlP-dep_Trfase_major"/>
</dbReference>
<dbReference type="InterPro" id="IPR027619">
    <property type="entry name" value="C-S_lyase_PatB-like"/>
</dbReference>
<keyword evidence="3" id="KW-0663">Pyridoxal phosphate</keyword>
<dbReference type="InterPro" id="IPR051798">
    <property type="entry name" value="Class-II_PLP-Dep_Aminotrans"/>
</dbReference>
<evidence type="ECO:0000313" key="7">
    <source>
        <dbReference type="EMBL" id="KEK17173.1"/>
    </source>
</evidence>
<dbReference type="InterPro" id="IPR015424">
    <property type="entry name" value="PyrdxlP-dep_Trfase"/>
</dbReference>
<dbReference type="RefSeq" id="WP_034644032.1">
    <property type="nucleotide sequence ID" value="NZ_CBCSJC010000046.1"/>
</dbReference>
<dbReference type="GO" id="GO:0030170">
    <property type="term" value="F:pyridoxal phosphate binding"/>
    <property type="evidence" value="ECO:0007669"/>
    <property type="project" value="InterPro"/>
</dbReference>